<dbReference type="InterPro" id="IPR008813">
    <property type="entry name" value="Plasmid_replication_RepL"/>
</dbReference>
<dbReference type="GO" id="GO:0006260">
    <property type="term" value="P:DNA replication"/>
    <property type="evidence" value="ECO:0007669"/>
    <property type="project" value="InterPro"/>
</dbReference>
<evidence type="ECO:0000313" key="2">
    <source>
        <dbReference type="EMBL" id="OSK87552.1"/>
    </source>
</evidence>
<protein>
    <submittedName>
        <fullName evidence="2">20.9 kDa protein (ORF 2)</fullName>
    </submittedName>
</protein>
<dbReference type="RefSeq" id="WP_000097059.1">
    <property type="nucleotide sequence ID" value="NZ_ADIZ01000050.1"/>
</dbReference>
<reference evidence="2 3" key="1">
    <citation type="submission" date="2010-04" db="EMBL/GenBank/DDBJ databases">
        <title>The Genome Sequence of Escherichia coli TA447.</title>
        <authorList>
            <consortium name="The Broad Institute Genome Sequencing Platform"/>
            <consortium name="The Broad Institute Genome Sequencing Center for Infectious Disease"/>
            <person name="Feldgarden M."/>
            <person name="Gordon D.M."/>
            <person name="Johnson J.R."/>
            <person name="Johnston B.D."/>
            <person name="Young S."/>
            <person name="Zeng Q."/>
            <person name="Koehrsen M."/>
            <person name="Alvarado L."/>
            <person name="Berlin A.M."/>
            <person name="Borenstein D."/>
            <person name="Chapman S.B."/>
            <person name="Chen Z."/>
            <person name="Engels R."/>
            <person name="Freedman E."/>
            <person name="Gellesch M."/>
            <person name="Goldberg J."/>
            <person name="Griggs A."/>
            <person name="Gujja S."/>
            <person name="Heilman E.R."/>
            <person name="Heiman D.I."/>
            <person name="Hepburn T.A."/>
            <person name="Howarth C."/>
            <person name="Jen D."/>
            <person name="Larson L."/>
            <person name="Mehta T."/>
            <person name="Park D."/>
            <person name="Pearson M."/>
            <person name="Richards J."/>
            <person name="Roberts A."/>
            <person name="Saif S."/>
            <person name="Shea T.D."/>
            <person name="Shenoy N."/>
            <person name="Sisk P."/>
            <person name="Stolte C."/>
            <person name="Sykes S.N."/>
            <person name="Walk T."/>
            <person name="White J."/>
            <person name="Yandava C."/>
            <person name="Haas B."/>
            <person name="Henn M.R."/>
            <person name="Nusbaum C."/>
            <person name="Birren B."/>
        </authorList>
    </citation>
    <scope>NUCLEOTIDE SEQUENCE [LARGE SCALE GENOMIC DNA]</scope>
    <source>
        <strain evidence="2 3">TA447</strain>
    </source>
</reference>
<comment type="caution">
    <text evidence="2">The sequence shown here is derived from an EMBL/GenBank/DDBJ whole genome shotgun (WGS) entry which is preliminary data.</text>
</comment>
<accession>A0A1X3ISV7</accession>
<gene>
    <name evidence="2" type="ORF">ECXG_05341</name>
</gene>
<dbReference type="EMBL" id="ADIZ01000050">
    <property type="protein sequence ID" value="OSK87552.1"/>
    <property type="molecule type" value="Genomic_DNA"/>
</dbReference>
<dbReference type="AlphaFoldDB" id="A0A1X3ISV7"/>
<dbReference type="GO" id="GO:0006276">
    <property type="term" value="P:plasmid maintenance"/>
    <property type="evidence" value="ECO:0007669"/>
    <property type="project" value="InterPro"/>
</dbReference>
<name>A0A1X3ISV7_ECOLX</name>
<dbReference type="Pfam" id="PF05732">
    <property type="entry name" value="RepL"/>
    <property type="match status" value="1"/>
</dbReference>
<proteinExistence type="predicted"/>
<organism evidence="2 3">
    <name type="scientific">Escherichia coli TA447</name>
    <dbReference type="NCBI Taxonomy" id="656447"/>
    <lineage>
        <taxon>Bacteria</taxon>
        <taxon>Pseudomonadati</taxon>
        <taxon>Pseudomonadota</taxon>
        <taxon>Gammaproteobacteria</taxon>
        <taxon>Enterobacterales</taxon>
        <taxon>Enterobacteriaceae</taxon>
        <taxon>Escherichia</taxon>
    </lineage>
</organism>
<evidence type="ECO:0000313" key="3">
    <source>
        <dbReference type="Proteomes" id="UP000193942"/>
    </source>
</evidence>
<sequence>MSSLSLQRYETNPFLELMTIPMKGKRIQVSRLGRDDNVLVNQNTGEKFGTHVTTFKRVDSEQFVKLFTANIGLTFDLSSAGIKAFNVLLWAVQKQAFAKDQVLLDSRALDDFLKSYDSLKLSYATLKRGINELEKAQIIAKTMRKGFYFINPNFVFNGDRIAFTTLIERDC</sequence>
<feature type="domain" description="Plasmid replication protein RepL" evidence="1">
    <location>
        <begin position="37"/>
        <end position="161"/>
    </location>
</feature>
<evidence type="ECO:0000259" key="1">
    <source>
        <dbReference type="Pfam" id="PF05732"/>
    </source>
</evidence>
<dbReference type="Proteomes" id="UP000193942">
    <property type="component" value="Unassembled WGS sequence"/>
</dbReference>